<name>A0ABP9EAY8_9GAMM</name>
<reference evidence="4" key="1">
    <citation type="journal article" date="2019" name="Int. J. Syst. Evol. Microbiol.">
        <title>The Global Catalogue of Microorganisms (GCM) 10K type strain sequencing project: providing services to taxonomists for standard genome sequencing and annotation.</title>
        <authorList>
            <consortium name="The Broad Institute Genomics Platform"/>
            <consortium name="The Broad Institute Genome Sequencing Center for Infectious Disease"/>
            <person name="Wu L."/>
            <person name="Ma J."/>
        </authorList>
    </citation>
    <scope>NUCLEOTIDE SEQUENCE [LARGE SCALE GENOMIC DNA]</scope>
    <source>
        <strain evidence="4">JCM 18401</strain>
    </source>
</reference>
<evidence type="ECO:0000256" key="1">
    <source>
        <dbReference type="ARBA" id="ARBA00022723"/>
    </source>
</evidence>
<sequence length="204" mass="22201">MRVVKEGQEQVTPSKILCVGRNYLAHIEELANAVPEQMVVFCKPNSAIGERLVAQRGDEPVHYEAELCFLYRQGRFVSVAVGLDLTLRESQQRLKQQGLPWERCKAFDGSALFSAFVPMPKASAGLALELRIDGAIVQAAPIELMIYSPAAILAEIQSFMTLEDGDLVMTGTPAGVGVVPAGSRFEAQVLHRAQPLVGASWHAQ</sequence>
<evidence type="ECO:0000259" key="2">
    <source>
        <dbReference type="Pfam" id="PF01557"/>
    </source>
</evidence>
<gene>
    <name evidence="3" type="ORF">GCM10023333_00670</name>
</gene>
<keyword evidence="1" id="KW-0479">Metal-binding</keyword>
<feature type="domain" description="Fumarylacetoacetase-like C-terminal" evidence="2">
    <location>
        <begin position="15"/>
        <end position="187"/>
    </location>
</feature>
<dbReference type="InterPro" id="IPR011234">
    <property type="entry name" value="Fumarylacetoacetase-like_C"/>
</dbReference>
<dbReference type="PANTHER" id="PTHR11820">
    <property type="entry name" value="ACYLPYRUVASE"/>
    <property type="match status" value="1"/>
</dbReference>
<protein>
    <submittedName>
        <fullName evidence="3">Fumarylacetoacetate hydrolase family protein</fullName>
    </submittedName>
</protein>
<keyword evidence="4" id="KW-1185">Reference proteome</keyword>
<comment type="caution">
    <text evidence="3">The sequence shown here is derived from an EMBL/GenBank/DDBJ whole genome shotgun (WGS) entry which is preliminary data.</text>
</comment>
<dbReference type="PANTHER" id="PTHR11820:SF7">
    <property type="entry name" value="ACYLPYRUVASE FAHD1, MITOCHONDRIAL"/>
    <property type="match status" value="1"/>
</dbReference>
<organism evidence="3 4">
    <name type="scientific">Ferrimonas pelagia</name>
    <dbReference type="NCBI Taxonomy" id="1177826"/>
    <lineage>
        <taxon>Bacteria</taxon>
        <taxon>Pseudomonadati</taxon>
        <taxon>Pseudomonadota</taxon>
        <taxon>Gammaproteobacteria</taxon>
        <taxon>Alteromonadales</taxon>
        <taxon>Ferrimonadaceae</taxon>
        <taxon>Ferrimonas</taxon>
    </lineage>
</organism>
<dbReference type="Gene3D" id="3.90.850.10">
    <property type="entry name" value="Fumarylacetoacetase-like, C-terminal domain"/>
    <property type="match status" value="1"/>
</dbReference>
<keyword evidence="3" id="KW-0378">Hydrolase</keyword>
<dbReference type="GO" id="GO:0016787">
    <property type="term" value="F:hydrolase activity"/>
    <property type="evidence" value="ECO:0007669"/>
    <property type="project" value="UniProtKB-KW"/>
</dbReference>
<dbReference type="RefSeq" id="WP_345332112.1">
    <property type="nucleotide sequence ID" value="NZ_BAABJZ010000002.1"/>
</dbReference>
<dbReference type="Proteomes" id="UP001499988">
    <property type="component" value="Unassembled WGS sequence"/>
</dbReference>
<evidence type="ECO:0000313" key="4">
    <source>
        <dbReference type="Proteomes" id="UP001499988"/>
    </source>
</evidence>
<dbReference type="InterPro" id="IPR036663">
    <property type="entry name" value="Fumarylacetoacetase_C_sf"/>
</dbReference>
<dbReference type="Pfam" id="PF01557">
    <property type="entry name" value="FAA_hydrolase"/>
    <property type="match status" value="1"/>
</dbReference>
<dbReference type="SUPFAM" id="SSF56529">
    <property type="entry name" value="FAH"/>
    <property type="match status" value="1"/>
</dbReference>
<accession>A0ABP9EAY8</accession>
<evidence type="ECO:0000313" key="3">
    <source>
        <dbReference type="EMBL" id="GAA4871710.1"/>
    </source>
</evidence>
<proteinExistence type="predicted"/>
<dbReference type="EMBL" id="BAABJZ010000002">
    <property type="protein sequence ID" value="GAA4871710.1"/>
    <property type="molecule type" value="Genomic_DNA"/>
</dbReference>